<dbReference type="SUPFAM" id="SSF89360">
    <property type="entry name" value="HesB-like domain"/>
    <property type="match status" value="1"/>
</dbReference>
<dbReference type="InterPro" id="IPR016092">
    <property type="entry name" value="ATAP"/>
</dbReference>
<proteinExistence type="predicted"/>
<evidence type="ECO:0000313" key="3">
    <source>
        <dbReference type="Proteomes" id="UP000464954"/>
    </source>
</evidence>
<dbReference type="AlphaFoldDB" id="A0A6P1M7C1"/>
<protein>
    <submittedName>
        <fullName evidence="2">Iron-sulfur cluster assembly accessory protein</fullName>
    </submittedName>
</protein>
<dbReference type="InterPro" id="IPR035903">
    <property type="entry name" value="HesB-like_dom_sf"/>
</dbReference>
<dbReference type="RefSeq" id="WP_160628933.1">
    <property type="nucleotide sequence ID" value="NZ_CP047593.1"/>
</dbReference>
<accession>A0A6P1M7C1</accession>
<dbReference type="Pfam" id="PF01521">
    <property type="entry name" value="Fe-S_biosyn"/>
    <property type="match status" value="1"/>
</dbReference>
<dbReference type="KEGG" id="taer:GT409_09900"/>
<dbReference type="PANTHER" id="PTHR47265:SF1">
    <property type="entry name" value="IRON-SULFUR ASSEMBLY PROTEIN ISCA, CHLOROPLASTIC"/>
    <property type="match status" value="1"/>
</dbReference>
<dbReference type="PROSITE" id="PS01152">
    <property type="entry name" value="HESB"/>
    <property type="match status" value="1"/>
</dbReference>
<dbReference type="GO" id="GO:0016226">
    <property type="term" value="P:iron-sulfur cluster assembly"/>
    <property type="evidence" value="ECO:0007669"/>
    <property type="project" value="InterPro"/>
</dbReference>
<dbReference type="GO" id="GO:0030674">
    <property type="term" value="F:protein-macromolecule adaptor activity"/>
    <property type="evidence" value="ECO:0007669"/>
    <property type="project" value="TreeGrafter"/>
</dbReference>
<dbReference type="InterPro" id="IPR031108">
    <property type="entry name" value="IscA_plant_cyanobact"/>
</dbReference>
<sequence>MEITVSDQAINKLLEGGIGGETFLRLGVQPGGCAGMSYSAYADDILTEMDAVIYDEDGLRIAADHRYLHLIDGLSIDFSDDLIQPGFILKNPNAQHSCGCGASFKERETDEVTPCGGNCR</sequence>
<organism evidence="2 3">
    <name type="scientific">Tichowtungia aerotolerans</name>
    <dbReference type="NCBI Taxonomy" id="2697043"/>
    <lineage>
        <taxon>Bacteria</taxon>
        <taxon>Pseudomonadati</taxon>
        <taxon>Kiritimatiellota</taxon>
        <taxon>Tichowtungiia</taxon>
        <taxon>Tichowtungiales</taxon>
        <taxon>Tichowtungiaceae</taxon>
        <taxon>Tichowtungia</taxon>
    </lineage>
</organism>
<reference evidence="2 3" key="1">
    <citation type="submission" date="2020-01" db="EMBL/GenBank/DDBJ databases">
        <title>Ponticoccus aerotolerans gen. nov., sp. nov., an anaerobic bacterium and proposal of Ponticoccusceae fam. nov., Ponticoccusles ord. nov. and Ponticoccuse classis nov. in the phylum Kiritimatiellaeota.</title>
        <authorList>
            <person name="Zhou L.Y."/>
            <person name="Du Z.J."/>
        </authorList>
    </citation>
    <scope>NUCLEOTIDE SEQUENCE [LARGE SCALE GENOMIC DNA]</scope>
    <source>
        <strain evidence="2 3">S-5007</strain>
    </source>
</reference>
<dbReference type="GO" id="GO:0051537">
    <property type="term" value="F:2 iron, 2 sulfur cluster binding"/>
    <property type="evidence" value="ECO:0007669"/>
    <property type="project" value="UniProtKB-ARBA"/>
</dbReference>
<dbReference type="EMBL" id="CP047593">
    <property type="protein sequence ID" value="QHI69751.1"/>
    <property type="molecule type" value="Genomic_DNA"/>
</dbReference>
<dbReference type="InterPro" id="IPR000361">
    <property type="entry name" value="ATAP_core_dom"/>
</dbReference>
<evidence type="ECO:0000313" key="2">
    <source>
        <dbReference type="EMBL" id="QHI69751.1"/>
    </source>
</evidence>
<evidence type="ECO:0000259" key="1">
    <source>
        <dbReference type="Pfam" id="PF01521"/>
    </source>
</evidence>
<dbReference type="Gene3D" id="2.60.300.12">
    <property type="entry name" value="HesB-like domain"/>
    <property type="match status" value="1"/>
</dbReference>
<name>A0A6P1M7C1_9BACT</name>
<dbReference type="InterPro" id="IPR017870">
    <property type="entry name" value="FeS_cluster_insertion_CS"/>
</dbReference>
<keyword evidence="3" id="KW-1185">Reference proteome</keyword>
<dbReference type="NCBIfam" id="TIGR00049">
    <property type="entry name" value="iron-sulfur cluster assembly accessory protein"/>
    <property type="match status" value="1"/>
</dbReference>
<dbReference type="PANTHER" id="PTHR47265">
    <property type="entry name" value="IRON-SULFUR ASSEMBLY PROTEIN ISCA, CHLOROPLASTIC"/>
    <property type="match status" value="1"/>
</dbReference>
<feature type="domain" description="Core" evidence="1">
    <location>
        <begin position="1"/>
        <end position="101"/>
    </location>
</feature>
<gene>
    <name evidence="2" type="ORF">GT409_09900</name>
</gene>
<dbReference type="Proteomes" id="UP000464954">
    <property type="component" value="Chromosome"/>
</dbReference>